<dbReference type="Proteomes" id="UP000577419">
    <property type="component" value="Unassembled WGS sequence"/>
</dbReference>
<protein>
    <recommendedName>
        <fullName evidence="3">Type II toxin-antitoxin system RelE/ParE family toxin</fullName>
    </recommendedName>
</protein>
<organism evidence="1 2">
    <name type="scientific">Candidatus Iainarchaeum sp</name>
    <dbReference type="NCBI Taxonomy" id="3101447"/>
    <lineage>
        <taxon>Archaea</taxon>
        <taxon>Candidatus Iainarchaeota</taxon>
        <taxon>Candidatus Iainarchaeia</taxon>
        <taxon>Candidatus Iainarchaeales</taxon>
        <taxon>Candidatus Iainarchaeaceae</taxon>
        <taxon>Candidatus Iainarchaeum</taxon>
    </lineage>
</organism>
<reference evidence="2" key="1">
    <citation type="journal article" date="2020" name="bioRxiv">
        <title>A rank-normalized archaeal taxonomy based on genome phylogeny resolves widespread incomplete and uneven classifications.</title>
        <authorList>
            <person name="Rinke C."/>
            <person name="Chuvochina M."/>
            <person name="Mussig A.J."/>
            <person name="Chaumeil P.-A."/>
            <person name="Waite D.W."/>
            <person name="Whitman W.B."/>
            <person name="Parks D.H."/>
            <person name="Hugenholtz P."/>
        </authorList>
    </citation>
    <scope>NUCLEOTIDE SEQUENCE [LARGE SCALE GENOMIC DNA]</scope>
</reference>
<dbReference type="SUPFAM" id="SSF143011">
    <property type="entry name" value="RelE-like"/>
    <property type="match status" value="1"/>
</dbReference>
<accession>A0A7J4ITC5</accession>
<sequence>MTFTVKLSPVMVEQLNKLDEKSKKIISEKIKIIEENPFHFKKIHSKRFRKVFRIRLNLQGKEMRLIYVVFEPNIILACLLDRNKNYTDLEKYLNKI</sequence>
<dbReference type="EMBL" id="DUFG01000025">
    <property type="protein sequence ID" value="HIH08712.1"/>
    <property type="molecule type" value="Genomic_DNA"/>
</dbReference>
<name>A0A7J4ITC5_9ARCH</name>
<dbReference type="AlphaFoldDB" id="A0A7J4ITC5"/>
<gene>
    <name evidence="1" type="ORF">HA237_05075</name>
</gene>
<dbReference type="InterPro" id="IPR035093">
    <property type="entry name" value="RelE/ParE_toxin_dom_sf"/>
</dbReference>
<evidence type="ECO:0000313" key="2">
    <source>
        <dbReference type="Proteomes" id="UP000577419"/>
    </source>
</evidence>
<proteinExistence type="predicted"/>
<evidence type="ECO:0008006" key="3">
    <source>
        <dbReference type="Google" id="ProtNLM"/>
    </source>
</evidence>
<evidence type="ECO:0000313" key="1">
    <source>
        <dbReference type="EMBL" id="HIH08712.1"/>
    </source>
</evidence>
<dbReference type="Gene3D" id="3.30.2310.20">
    <property type="entry name" value="RelE-like"/>
    <property type="match status" value="1"/>
</dbReference>
<comment type="caution">
    <text evidence="1">The sequence shown here is derived from an EMBL/GenBank/DDBJ whole genome shotgun (WGS) entry which is preliminary data.</text>
</comment>